<dbReference type="EMBL" id="GBXM01096552">
    <property type="protein sequence ID" value="JAH12025.1"/>
    <property type="molecule type" value="Transcribed_RNA"/>
</dbReference>
<name>A0A0E9Q6Q9_ANGAN</name>
<protein>
    <submittedName>
        <fullName evidence="1">Uncharacterized protein</fullName>
    </submittedName>
</protein>
<accession>A0A0E9Q6Q9</accession>
<reference evidence="1" key="1">
    <citation type="submission" date="2014-11" db="EMBL/GenBank/DDBJ databases">
        <authorList>
            <person name="Amaro Gonzalez C."/>
        </authorList>
    </citation>
    <scope>NUCLEOTIDE SEQUENCE</scope>
</reference>
<proteinExistence type="predicted"/>
<dbReference type="AlphaFoldDB" id="A0A0E9Q6Q9"/>
<evidence type="ECO:0000313" key="1">
    <source>
        <dbReference type="EMBL" id="JAH12025.1"/>
    </source>
</evidence>
<reference evidence="1" key="2">
    <citation type="journal article" date="2015" name="Fish Shellfish Immunol.">
        <title>Early steps in the European eel (Anguilla anguilla)-Vibrio vulnificus interaction in the gills: Role of the RtxA13 toxin.</title>
        <authorList>
            <person name="Callol A."/>
            <person name="Pajuelo D."/>
            <person name="Ebbesson L."/>
            <person name="Teles M."/>
            <person name="MacKenzie S."/>
            <person name="Amaro C."/>
        </authorList>
    </citation>
    <scope>NUCLEOTIDE SEQUENCE</scope>
</reference>
<sequence>MLPVVTSLVSGSPCRTVSFRQ</sequence>
<organism evidence="1">
    <name type="scientific">Anguilla anguilla</name>
    <name type="common">European freshwater eel</name>
    <name type="synonym">Muraena anguilla</name>
    <dbReference type="NCBI Taxonomy" id="7936"/>
    <lineage>
        <taxon>Eukaryota</taxon>
        <taxon>Metazoa</taxon>
        <taxon>Chordata</taxon>
        <taxon>Craniata</taxon>
        <taxon>Vertebrata</taxon>
        <taxon>Euteleostomi</taxon>
        <taxon>Actinopterygii</taxon>
        <taxon>Neopterygii</taxon>
        <taxon>Teleostei</taxon>
        <taxon>Anguilliformes</taxon>
        <taxon>Anguillidae</taxon>
        <taxon>Anguilla</taxon>
    </lineage>
</organism>